<dbReference type="AlphaFoldDB" id="W8BNB9"/>
<dbReference type="PROSITE" id="PS50240">
    <property type="entry name" value="TRYPSIN_DOM"/>
    <property type="match status" value="1"/>
</dbReference>
<dbReference type="InterPro" id="IPR009003">
    <property type="entry name" value="Peptidase_S1_PA"/>
</dbReference>
<evidence type="ECO:0000259" key="8">
    <source>
        <dbReference type="PROSITE" id="PS50240"/>
    </source>
</evidence>
<name>W8BNB9_CERCA</name>
<keyword evidence="3" id="KW-0865">Zymogen</keyword>
<dbReference type="SUPFAM" id="SSF50494">
    <property type="entry name" value="Trypsin-like serine proteases"/>
    <property type="match status" value="1"/>
</dbReference>
<dbReference type="InterPro" id="IPR001314">
    <property type="entry name" value="Peptidase_S1A"/>
</dbReference>
<dbReference type="PANTHER" id="PTHR24256">
    <property type="entry name" value="TRYPTASE-RELATED"/>
    <property type="match status" value="1"/>
</dbReference>
<dbReference type="InterPro" id="IPR001254">
    <property type="entry name" value="Trypsin_dom"/>
</dbReference>
<dbReference type="InterPro" id="IPR051487">
    <property type="entry name" value="Ser/Thr_Proteases_Immune/Dev"/>
</dbReference>
<sequence>RKLLRTFIVPRINSEVRLQLKQFRFRMYGFEKYWTFVFPLLFTLFITVQNKNLEIGETCKCQSKFCTCLEFSDCDVLIESREISYCNRRKGIVCCPEEEVITFQPKLRSELACEKFTNLITKECPRNFIAGGSKASSKEFPPAALIGFFEEETNSTIWFCGGTLISERFVLTASHCAGSGDPNIVRLGDLDYSTTEDDVGLQEFSVSRVIPHGRYDAANYYDIMLLELAGTVNFTDYVQPACILTPKLMDYNTGVFWAVGWGSVDSSGIMSKHLRRVELKQMENCSDIANKTLSLERGLQERTQFCAHGKIYDTCKGDSGGPLLATFPHYETTYKCLYIVAGVVSRGQVDCGKYDYPSLNTNVTAFIRYIENYVWPETN</sequence>
<keyword evidence="2" id="KW-0106">Calcium</keyword>
<keyword evidence="5" id="KW-0325">Glycoprotein</keyword>
<accession>W8BNB9</accession>
<protein>
    <submittedName>
        <fullName evidence="9">Serine protease snake</fullName>
    </submittedName>
</protein>
<keyword evidence="7 9" id="KW-0645">Protease</keyword>
<evidence type="ECO:0000256" key="6">
    <source>
        <dbReference type="ARBA" id="ARBA00024195"/>
    </source>
</evidence>
<evidence type="ECO:0000256" key="5">
    <source>
        <dbReference type="ARBA" id="ARBA00023180"/>
    </source>
</evidence>
<reference evidence="9" key="1">
    <citation type="submission" date="2013-07" db="EMBL/GenBank/DDBJ databases">
        <authorList>
            <person name="Geib S."/>
        </authorList>
    </citation>
    <scope>NUCLEOTIDE SEQUENCE</scope>
</reference>
<dbReference type="Pfam" id="PF00089">
    <property type="entry name" value="Trypsin"/>
    <property type="match status" value="1"/>
</dbReference>
<feature type="non-terminal residue" evidence="9">
    <location>
        <position position="1"/>
    </location>
</feature>
<dbReference type="PRINTS" id="PR00722">
    <property type="entry name" value="CHYMOTRYPSIN"/>
</dbReference>
<dbReference type="CDD" id="cd00190">
    <property type="entry name" value="Tryp_SPc"/>
    <property type="match status" value="1"/>
</dbReference>
<reference evidence="9" key="2">
    <citation type="journal article" date="2014" name="BMC Genomics">
        <title>A genomic perspective to assessing quality of mass-reared SIT flies used in Mediterranean fruit fly (Ceratitis capitata) eradication in California.</title>
        <authorList>
            <person name="Calla B."/>
            <person name="Hall B."/>
            <person name="Hou S."/>
            <person name="Geib S.M."/>
        </authorList>
    </citation>
    <scope>NUCLEOTIDE SEQUENCE</scope>
</reference>
<keyword evidence="7" id="KW-0720">Serine protease</keyword>
<dbReference type="InterPro" id="IPR033116">
    <property type="entry name" value="TRYPSIN_SER"/>
</dbReference>
<keyword evidence="4" id="KW-1015">Disulfide bond</keyword>
<dbReference type="SMART" id="SM00020">
    <property type="entry name" value="Tryp_SPc"/>
    <property type="match status" value="1"/>
</dbReference>
<dbReference type="InterPro" id="IPR043504">
    <property type="entry name" value="Peptidase_S1_PA_chymotrypsin"/>
</dbReference>
<feature type="domain" description="Peptidase S1" evidence="8">
    <location>
        <begin position="129"/>
        <end position="375"/>
    </location>
</feature>
<dbReference type="OrthoDB" id="6339452at2759"/>
<evidence type="ECO:0000256" key="4">
    <source>
        <dbReference type="ARBA" id="ARBA00023157"/>
    </source>
</evidence>
<dbReference type="GO" id="GO:0006508">
    <property type="term" value="P:proteolysis"/>
    <property type="evidence" value="ECO:0007669"/>
    <property type="project" value="UniProtKB-KW"/>
</dbReference>
<keyword evidence="7" id="KW-0378">Hydrolase</keyword>
<organism evidence="9">
    <name type="scientific">Ceratitis capitata</name>
    <name type="common">Mediterranean fruit fly</name>
    <name type="synonym">Tephritis capitata</name>
    <dbReference type="NCBI Taxonomy" id="7213"/>
    <lineage>
        <taxon>Eukaryota</taxon>
        <taxon>Metazoa</taxon>
        <taxon>Ecdysozoa</taxon>
        <taxon>Arthropoda</taxon>
        <taxon>Hexapoda</taxon>
        <taxon>Insecta</taxon>
        <taxon>Pterygota</taxon>
        <taxon>Neoptera</taxon>
        <taxon>Endopterygota</taxon>
        <taxon>Diptera</taxon>
        <taxon>Brachycera</taxon>
        <taxon>Muscomorpha</taxon>
        <taxon>Tephritoidea</taxon>
        <taxon>Tephritidae</taxon>
        <taxon>Ceratitis</taxon>
        <taxon>Ceratitis</taxon>
    </lineage>
</organism>
<evidence type="ECO:0000313" key="9">
    <source>
        <dbReference type="EMBL" id="JAC02571.1"/>
    </source>
</evidence>
<evidence type="ECO:0000256" key="7">
    <source>
        <dbReference type="RuleBase" id="RU363034"/>
    </source>
</evidence>
<dbReference type="Gene3D" id="2.40.10.10">
    <property type="entry name" value="Trypsin-like serine proteases"/>
    <property type="match status" value="1"/>
</dbReference>
<dbReference type="FunFam" id="2.40.10.10:FF:000028">
    <property type="entry name" value="Serine protease easter"/>
    <property type="match status" value="1"/>
</dbReference>
<dbReference type="GO" id="GO:0004252">
    <property type="term" value="F:serine-type endopeptidase activity"/>
    <property type="evidence" value="ECO:0007669"/>
    <property type="project" value="InterPro"/>
</dbReference>
<evidence type="ECO:0000256" key="2">
    <source>
        <dbReference type="ARBA" id="ARBA00022837"/>
    </source>
</evidence>
<proteinExistence type="evidence at transcript level"/>
<evidence type="ECO:0000256" key="3">
    <source>
        <dbReference type="ARBA" id="ARBA00023145"/>
    </source>
</evidence>
<comment type="similarity">
    <text evidence="6">Belongs to the peptidase S1 family. CLIP subfamily.</text>
</comment>
<dbReference type="EMBL" id="GAMC01003985">
    <property type="protein sequence ID" value="JAC02571.1"/>
    <property type="molecule type" value="mRNA"/>
</dbReference>
<evidence type="ECO:0000256" key="1">
    <source>
        <dbReference type="ARBA" id="ARBA00022729"/>
    </source>
</evidence>
<dbReference type="InterPro" id="IPR018114">
    <property type="entry name" value="TRYPSIN_HIS"/>
</dbReference>
<keyword evidence="1" id="KW-0732">Signal</keyword>
<dbReference type="PROSITE" id="PS00134">
    <property type="entry name" value="TRYPSIN_HIS"/>
    <property type="match status" value="1"/>
</dbReference>
<dbReference type="MEROPS" id="S01.B29"/>
<gene>
    <name evidence="9" type="primary">SNAK</name>
</gene>
<dbReference type="PROSITE" id="PS00135">
    <property type="entry name" value="TRYPSIN_SER"/>
    <property type="match status" value="1"/>
</dbReference>